<dbReference type="PRINTS" id="PR00083">
    <property type="entry name" value="HOLDHDRGNASE"/>
</dbReference>
<dbReference type="EMBL" id="CABFVA020000086">
    <property type="protein sequence ID" value="VVM07273.1"/>
    <property type="molecule type" value="Genomic_DNA"/>
</dbReference>
<keyword evidence="4 5" id="KW-0560">Oxidoreductase</keyword>
<dbReference type="NCBIfam" id="TIGR00069">
    <property type="entry name" value="hisD"/>
    <property type="match status" value="1"/>
</dbReference>
<dbReference type="InterPro" id="IPR012131">
    <property type="entry name" value="Hstdl_DH"/>
</dbReference>
<feature type="binding site" evidence="8">
    <location>
        <position position="231"/>
    </location>
    <ligand>
        <name>substrate</name>
    </ligand>
</feature>
<name>A0A5E6MDT8_9BACT</name>
<dbReference type="InterPro" id="IPR022695">
    <property type="entry name" value="Histidinol_DH_monofunct"/>
</dbReference>
<keyword evidence="2 9" id="KW-0479">Metal-binding</keyword>
<dbReference type="InterPro" id="IPR016161">
    <property type="entry name" value="Ald_DH/histidinol_DH"/>
</dbReference>
<accession>A0A5E6MDT8</accession>
<dbReference type="Gene3D" id="3.40.50.1980">
    <property type="entry name" value="Nitrogenase molybdenum iron protein domain"/>
    <property type="match status" value="2"/>
</dbReference>
<keyword evidence="12" id="KW-1185">Reference proteome</keyword>
<dbReference type="CDD" id="cd06572">
    <property type="entry name" value="Histidinol_dh"/>
    <property type="match status" value="1"/>
</dbReference>
<feature type="binding site" evidence="7">
    <location>
        <position position="208"/>
    </location>
    <ligand>
        <name>NAD(+)</name>
        <dbReference type="ChEBI" id="CHEBI:57540"/>
    </ligand>
</feature>
<keyword evidence="3 9" id="KW-0862">Zinc</keyword>
<dbReference type="GO" id="GO:0000105">
    <property type="term" value="P:L-histidine biosynthetic process"/>
    <property type="evidence" value="ECO:0007669"/>
    <property type="project" value="InterPro"/>
</dbReference>
<feature type="active site" description="Proton acceptor" evidence="6">
    <location>
        <position position="321"/>
    </location>
</feature>
<dbReference type="Gene3D" id="1.20.5.1300">
    <property type="match status" value="1"/>
</dbReference>
<dbReference type="GO" id="GO:0046872">
    <property type="term" value="F:metal ion binding"/>
    <property type="evidence" value="ECO:0007669"/>
    <property type="project" value="UniProtKB-KW"/>
</dbReference>
<sequence length="445" mass="48373">MTSRYRILRCDREDLSLIRKQLHRRAVPSPELSERVRSILARVEAKGDTALAELTQEFDRVALSPADFCRKEAAEPPAPAVRKAIAWSLGNVRRFARASRPRDWRMRNREGAWVGERFQPLDRVGVYVPGGSAPLVSSALMTVPFAREAGVREIVAVSPPPIHPVLYYALRTAGATEVYSLGGAQAVAALAYGTKSIRPVDKIFGPGNAYVVEAKRQLFGMVAVDLLPGPSEVAVVADESARAEFVAADLLAQAEHGPSSRILLLTSSQKVLEEVVAQIEEQAEALPRRSIVEAVLRDHAVFVLTRNLEEALDLVGEFAPEHLSLAVRHPHRAAGQVRHCGAIYLGVYSPVAAGDFLAGPSHTLPTGGSARAFDGLRMEQFFQRTSLVEYSRSALARVEPEIARFAEIEGLAAHGRSAAVRVGPRQVAEMKRAALREGAPSTKVK</sequence>
<evidence type="ECO:0000256" key="10">
    <source>
        <dbReference type="RuleBase" id="RU004175"/>
    </source>
</evidence>
<dbReference type="PROSITE" id="PS00611">
    <property type="entry name" value="HISOL_DEHYDROGENASE"/>
    <property type="match status" value="1"/>
</dbReference>
<feature type="binding site" evidence="7">
    <location>
        <position position="127"/>
    </location>
    <ligand>
        <name>NAD(+)</name>
        <dbReference type="ChEBI" id="CHEBI:57540"/>
    </ligand>
</feature>
<dbReference type="AlphaFoldDB" id="A0A5E6MDT8"/>
<feature type="binding site" evidence="8">
    <location>
        <position position="322"/>
    </location>
    <ligand>
        <name>substrate</name>
    </ligand>
</feature>
<reference evidence="11 12" key="1">
    <citation type="submission" date="2019-09" db="EMBL/GenBank/DDBJ databases">
        <authorList>
            <person name="Cremers G."/>
        </authorList>
    </citation>
    <scope>NUCLEOTIDE SEQUENCE [LARGE SCALE GENOMIC DNA]</scope>
    <source>
        <strain evidence="11">4A</strain>
    </source>
</reference>
<evidence type="ECO:0000256" key="7">
    <source>
        <dbReference type="PIRSR" id="PIRSR000099-2"/>
    </source>
</evidence>
<feature type="binding site" evidence="8">
    <location>
        <position position="414"/>
    </location>
    <ligand>
        <name>substrate</name>
    </ligand>
</feature>
<feature type="binding site" evidence="9">
    <location>
        <position position="256"/>
    </location>
    <ligand>
        <name>Zn(2+)</name>
        <dbReference type="ChEBI" id="CHEBI:29105"/>
    </ligand>
</feature>
<comment type="similarity">
    <text evidence="1 5 10">Belongs to the histidinol dehydrogenase family.</text>
</comment>
<evidence type="ECO:0000313" key="11">
    <source>
        <dbReference type="EMBL" id="VVM07273.1"/>
    </source>
</evidence>
<comment type="cofactor">
    <cofactor evidence="9">
        <name>Zn(2+)</name>
        <dbReference type="ChEBI" id="CHEBI:29105"/>
    </cofactor>
    <text evidence="9">Binds 1 zinc ion per subunit.</text>
</comment>
<evidence type="ECO:0000256" key="1">
    <source>
        <dbReference type="ARBA" id="ARBA00010178"/>
    </source>
</evidence>
<protein>
    <submittedName>
        <fullName evidence="11">Histidinol dehydrogenase</fullName>
        <ecNumber evidence="11">1.1.1.23</ecNumber>
    </submittedName>
</protein>
<feature type="binding site" evidence="9">
    <location>
        <position position="253"/>
    </location>
    <ligand>
        <name>Zn(2+)</name>
        <dbReference type="ChEBI" id="CHEBI:29105"/>
    </ligand>
</feature>
<organism evidence="11 12">
    <name type="scientific">Methylacidimicrobium tartarophylax</name>
    <dbReference type="NCBI Taxonomy" id="1041768"/>
    <lineage>
        <taxon>Bacteria</taxon>
        <taxon>Pseudomonadati</taxon>
        <taxon>Verrucomicrobiota</taxon>
        <taxon>Methylacidimicrobium</taxon>
    </lineage>
</organism>
<proteinExistence type="inferred from homology"/>
<dbReference type="EC" id="1.1.1.23" evidence="11"/>
<dbReference type="GO" id="GO:0005829">
    <property type="term" value="C:cytosol"/>
    <property type="evidence" value="ECO:0007669"/>
    <property type="project" value="TreeGrafter"/>
</dbReference>
<feature type="binding site" evidence="8">
    <location>
        <position position="355"/>
    </location>
    <ligand>
        <name>substrate</name>
    </ligand>
</feature>
<feature type="binding site" evidence="8">
    <location>
        <position position="256"/>
    </location>
    <ligand>
        <name>substrate</name>
    </ligand>
</feature>
<feature type="binding site" evidence="8">
    <location>
        <position position="253"/>
    </location>
    <ligand>
        <name>substrate</name>
    </ligand>
</feature>
<dbReference type="Proteomes" id="UP000334923">
    <property type="component" value="Unassembled WGS sequence"/>
</dbReference>
<gene>
    <name evidence="11" type="primary">hisD</name>
    <name evidence="11" type="ORF">MAMT_01642</name>
</gene>
<feature type="binding site" evidence="9">
    <location>
        <position position="355"/>
    </location>
    <ligand>
        <name>Zn(2+)</name>
        <dbReference type="ChEBI" id="CHEBI:29105"/>
    </ligand>
</feature>
<feature type="binding site" evidence="7">
    <location>
        <position position="185"/>
    </location>
    <ligand>
        <name>NAD(+)</name>
        <dbReference type="ChEBI" id="CHEBI:57540"/>
    </ligand>
</feature>
<dbReference type="PANTHER" id="PTHR21256">
    <property type="entry name" value="HISTIDINOL DEHYDROGENASE HDH"/>
    <property type="match status" value="1"/>
</dbReference>
<evidence type="ECO:0000256" key="5">
    <source>
        <dbReference type="PIRNR" id="PIRNR000099"/>
    </source>
</evidence>
<feature type="binding site" evidence="9">
    <location>
        <position position="414"/>
    </location>
    <ligand>
        <name>Zn(2+)</name>
        <dbReference type="ChEBI" id="CHEBI:29105"/>
    </ligand>
</feature>
<evidence type="ECO:0000313" key="12">
    <source>
        <dbReference type="Proteomes" id="UP000334923"/>
    </source>
</evidence>
<dbReference type="InterPro" id="IPR001692">
    <property type="entry name" value="Histidinol_DH_CS"/>
</dbReference>
<evidence type="ECO:0000256" key="8">
    <source>
        <dbReference type="PIRSR" id="PIRSR000099-3"/>
    </source>
</evidence>
<dbReference type="PANTHER" id="PTHR21256:SF2">
    <property type="entry name" value="HISTIDINE BIOSYNTHESIS TRIFUNCTIONAL PROTEIN"/>
    <property type="match status" value="1"/>
</dbReference>
<keyword evidence="7" id="KW-0520">NAD</keyword>
<evidence type="ECO:0000256" key="3">
    <source>
        <dbReference type="ARBA" id="ARBA00022833"/>
    </source>
</evidence>
<dbReference type="RefSeq" id="WP_246186595.1">
    <property type="nucleotide sequence ID" value="NZ_CABFVA020000086.1"/>
</dbReference>
<dbReference type="SUPFAM" id="SSF53720">
    <property type="entry name" value="ALDH-like"/>
    <property type="match status" value="1"/>
</dbReference>
<feature type="active site" description="Proton acceptor" evidence="6">
    <location>
        <position position="322"/>
    </location>
</feature>
<dbReference type="FunFam" id="3.40.50.1980:FF:000001">
    <property type="entry name" value="Histidinol dehydrogenase"/>
    <property type="match status" value="1"/>
</dbReference>
<dbReference type="GO" id="GO:0051287">
    <property type="term" value="F:NAD binding"/>
    <property type="evidence" value="ECO:0007669"/>
    <property type="project" value="InterPro"/>
</dbReference>
<evidence type="ECO:0000256" key="6">
    <source>
        <dbReference type="PIRSR" id="PIRSR000099-1"/>
    </source>
</evidence>
<dbReference type="Pfam" id="PF00815">
    <property type="entry name" value="Histidinol_dh"/>
    <property type="match status" value="1"/>
</dbReference>
<feature type="binding site" evidence="8">
    <location>
        <position position="409"/>
    </location>
    <ligand>
        <name>substrate</name>
    </ligand>
</feature>
<dbReference type="GO" id="GO:0004399">
    <property type="term" value="F:histidinol dehydrogenase activity"/>
    <property type="evidence" value="ECO:0007669"/>
    <property type="project" value="UniProtKB-EC"/>
</dbReference>
<evidence type="ECO:0000256" key="2">
    <source>
        <dbReference type="ARBA" id="ARBA00022723"/>
    </source>
</evidence>
<evidence type="ECO:0000256" key="4">
    <source>
        <dbReference type="ARBA" id="ARBA00023002"/>
    </source>
</evidence>
<evidence type="ECO:0000256" key="9">
    <source>
        <dbReference type="PIRSR" id="PIRSR000099-4"/>
    </source>
</evidence>
<dbReference type="PIRSF" id="PIRSF000099">
    <property type="entry name" value="Histidinol_dh"/>
    <property type="match status" value="1"/>
</dbReference>